<reference evidence="2 3" key="1">
    <citation type="submission" date="2024-01" db="EMBL/GenBank/DDBJ databases">
        <title>The complete chloroplast genome sequence of Lithospermum erythrorhizon: insights into the phylogenetic relationship among Boraginaceae species and the maternal lineages of purple gromwells.</title>
        <authorList>
            <person name="Okada T."/>
            <person name="Watanabe K."/>
        </authorList>
    </citation>
    <scope>NUCLEOTIDE SEQUENCE [LARGE SCALE GENOMIC DNA]</scope>
</reference>
<feature type="region of interest" description="Disordered" evidence="1">
    <location>
        <begin position="185"/>
        <end position="205"/>
    </location>
</feature>
<evidence type="ECO:0000313" key="3">
    <source>
        <dbReference type="Proteomes" id="UP001454036"/>
    </source>
</evidence>
<feature type="compositionally biased region" description="Gly residues" evidence="1">
    <location>
        <begin position="196"/>
        <end position="205"/>
    </location>
</feature>
<protein>
    <submittedName>
        <fullName evidence="2">Uncharacterized protein</fullName>
    </submittedName>
</protein>
<accession>A0AAV3RNN5</accession>
<sequence length="226" mass="24768">MNLYKLNLGHGKHLKEVIFGILGDPYLPPVRNTSSTDELLRECEVANPQTFIPDNVTDGDEVLVYAAVDALDRRLGGGSHHVHGASDSSSEEDEMEEEQAGHPSSLPANSMVRGLNSEATQVPRGHARPHITDGISLHGRREALHVAKTDDMRELIGKLKLPLMQTQDVWNSFVKHWTAPKALQLSESEKKSRGTQGAGEHGLGNVGLKNQIRTLEEKIGVQPLRS</sequence>
<organism evidence="2 3">
    <name type="scientific">Lithospermum erythrorhizon</name>
    <name type="common">Purple gromwell</name>
    <name type="synonym">Lithospermum officinale var. erythrorhizon</name>
    <dbReference type="NCBI Taxonomy" id="34254"/>
    <lineage>
        <taxon>Eukaryota</taxon>
        <taxon>Viridiplantae</taxon>
        <taxon>Streptophyta</taxon>
        <taxon>Embryophyta</taxon>
        <taxon>Tracheophyta</taxon>
        <taxon>Spermatophyta</taxon>
        <taxon>Magnoliopsida</taxon>
        <taxon>eudicotyledons</taxon>
        <taxon>Gunneridae</taxon>
        <taxon>Pentapetalae</taxon>
        <taxon>asterids</taxon>
        <taxon>lamiids</taxon>
        <taxon>Boraginales</taxon>
        <taxon>Boraginaceae</taxon>
        <taxon>Boraginoideae</taxon>
        <taxon>Lithospermeae</taxon>
        <taxon>Lithospermum</taxon>
    </lineage>
</organism>
<evidence type="ECO:0000313" key="2">
    <source>
        <dbReference type="EMBL" id="GAA0183268.1"/>
    </source>
</evidence>
<comment type="caution">
    <text evidence="2">The sequence shown here is derived from an EMBL/GenBank/DDBJ whole genome shotgun (WGS) entry which is preliminary data.</text>
</comment>
<dbReference type="EMBL" id="BAABME010011121">
    <property type="protein sequence ID" value="GAA0183268.1"/>
    <property type="molecule type" value="Genomic_DNA"/>
</dbReference>
<keyword evidence="3" id="KW-1185">Reference proteome</keyword>
<dbReference type="Proteomes" id="UP001454036">
    <property type="component" value="Unassembled WGS sequence"/>
</dbReference>
<gene>
    <name evidence="2" type="ORF">LIER_30710</name>
</gene>
<evidence type="ECO:0000256" key="1">
    <source>
        <dbReference type="SAM" id="MobiDB-lite"/>
    </source>
</evidence>
<name>A0AAV3RNN5_LITER</name>
<proteinExistence type="predicted"/>
<dbReference type="AlphaFoldDB" id="A0AAV3RNN5"/>
<feature type="region of interest" description="Disordered" evidence="1">
    <location>
        <begin position="76"/>
        <end position="109"/>
    </location>
</feature>
<feature type="compositionally biased region" description="Acidic residues" evidence="1">
    <location>
        <begin position="89"/>
        <end position="98"/>
    </location>
</feature>